<proteinExistence type="predicted"/>
<keyword evidence="4" id="KW-1185">Reference proteome</keyword>
<evidence type="ECO:0000256" key="1">
    <source>
        <dbReference type="SAM" id="SignalP"/>
    </source>
</evidence>
<dbReference type="InterPro" id="IPR004352">
    <property type="entry name" value="GH114_TIM-barrel"/>
</dbReference>
<dbReference type="Pfam" id="PF03537">
    <property type="entry name" value="Glyco_hydro_114"/>
    <property type="match status" value="1"/>
</dbReference>
<dbReference type="Gene3D" id="3.20.20.70">
    <property type="entry name" value="Aldolase class I"/>
    <property type="match status" value="1"/>
</dbReference>
<dbReference type="EMBL" id="CP154795">
    <property type="protein sequence ID" value="XAN09108.1"/>
    <property type="molecule type" value="Genomic_DNA"/>
</dbReference>
<dbReference type="InterPro" id="IPR017853">
    <property type="entry name" value="GH"/>
</dbReference>
<sequence length="277" mass="30606">MRILRWTAACAAGVMASSLLLTQPASAAPEVTPPPVGARFDYQIGGAYDVPNGVRVVSRDWQADPARGLYNIAYVNAMQAQPGRGVGSHPWFARQAPELFLKRNGQFVVDGGWGETLLDISTPAKRQCLVDLQKPWLDEIAKRGFQAVEPDNQDSFLRSRGRLSKSDAWAYLTLFTQAAHERGLAVAQKNNAEYTDIGKNQIGFDFAIAEECAIWNECGDYIDAYGRNVISIEYRDQSASAFRRSVSRYGDQISLVRRDRGVSPRGAGGYFYQTGNN</sequence>
<feature type="chain" id="PRO_5047118049" evidence="1">
    <location>
        <begin position="28"/>
        <end position="277"/>
    </location>
</feature>
<evidence type="ECO:0000313" key="4">
    <source>
        <dbReference type="Proteomes" id="UP001442841"/>
    </source>
</evidence>
<dbReference type="InterPro" id="IPR013785">
    <property type="entry name" value="Aldolase_TIM"/>
</dbReference>
<reference evidence="3 4" key="1">
    <citation type="submission" date="2024-04" db="EMBL/GenBank/DDBJ databases">
        <title>Isolation of an actinomycete strain from pig manure.</title>
        <authorList>
            <person name="Gong T."/>
            <person name="Yu Z."/>
            <person name="An M."/>
            <person name="Wei C."/>
            <person name="Yang W."/>
            <person name="Liu L."/>
        </authorList>
    </citation>
    <scope>NUCLEOTIDE SEQUENCE [LARGE SCALE GENOMIC DNA]</scope>
    <source>
        <strain evidence="3 4">ZF39</strain>
    </source>
</reference>
<evidence type="ECO:0000313" key="3">
    <source>
        <dbReference type="EMBL" id="XAN09108.1"/>
    </source>
</evidence>
<feature type="domain" description="Glycoside-hydrolase family GH114 TIM-barrel" evidence="2">
    <location>
        <begin position="40"/>
        <end position="260"/>
    </location>
</feature>
<dbReference type="PANTHER" id="PTHR35273:SF2">
    <property type="entry name" value="ALPHA-GALACTOSIDASE"/>
    <property type="match status" value="1"/>
</dbReference>
<evidence type="ECO:0000259" key="2">
    <source>
        <dbReference type="Pfam" id="PF03537"/>
    </source>
</evidence>
<name>A0ABZ3FWH0_9ACTN</name>
<feature type="signal peptide" evidence="1">
    <location>
        <begin position="1"/>
        <end position="27"/>
    </location>
</feature>
<dbReference type="PANTHER" id="PTHR35273">
    <property type="entry name" value="ALPHA-1,4 POLYGALACTOSAMINIDASE, PUTATIVE (AFU_ORTHOLOGUE AFUA_3G07890)-RELATED"/>
    <property type="match status" value="1"/>
</dbReference>
<gene>
    <name evidence="3" type="ORF">AADG42_17900</name>
</gene>
<dbReference type="Proteomes" id="UP001442841">
    <property type="component" value="Chromosome"/>
</dbReference>
<protein>
    <submittedName>
        <fullName evidence="3">Endo alpha-1,4 polygalactosaminidase</fullName>
    </submittedName>
</protein>
<accession>A0ABZ3FWH0</accession>
<keyword evidence="1" id="KW-0732">Signal</keyword>
<dbReference type="SUPFAM" id="SSF51445">
    <property type="entry name" value="(Trans)glycosidases"/>
    <property type="match status" value="1"/>
</dbReference>
<organism evidence="3 4">
    <name type="scientific">Ammonicoccus fulvus</name>
    <dbReference type="NCBI Taxonomy" id="3138240"/>
    <lineage>
        <taxon>Bacteria</taxon>
        <taxon>Bacillati</taxon>
        <taxon>Actinomycetota</taxon>
        <taxon>Actinomycetes</taxon>
        <taxon>Propionibacteriales</taxon>
        <taxon>Propionibacteriaceae</taxon>
        <taxon>Ammonicoccus</taxon>
    </lineage>
</organism>
<dbReference type="RefSeq" id="WP_425310547.1">
    <property type="nucleotide sequence ID" value="NZ_CP154795.1"/>
</dbReference>